<name>A0A6A7Y6K7_9HYPH</name>
<evidence type="ECO:0000256" key="1">
    <source>
        <dbReference type="ARBA" id="ARBA00000966"/>
    </source>
</evidence>
<evidence type="ECO:0000313" key="8">
    <source>
        <dbReference type="EMBL" id="MQT13711.1"/>
    </source>
</evidence>
<evidence type="ECO:0000256" key="2">
    <source>
        <dbReference type="ARBA" id="ARBA00009209"/>
    </source>
</evidence>
<evidence type="ECO:0000256" key="7">
    <source>
        <dbReference type="ARBA" id="ARBA00023326"/>
    </source>
</evidence>
<comment type="similarity">
    <text evidence="2">Belongs to the glycosyl hydrolase 8 (cellulase D) family.</text>
</comment>
<proteinExistence type="inferred from homology"/>
<dbReference type="SUPFAM" id="SSF48208">
    <property type="entry name" value="Six-hairpin glycosidases"/>
    <property type="match status" value="1"/>
</dbReference>
<organism evidence="8 9">
    <name type="scientific">Segnochrobactrum spirostomi</name>
    <dbReference type="NCBI Taxonomy" id="2608987"/>
    <lineage>
        <taxon>Bacteria</taxon>
        <taxon>Pseudomonadati</taxon>
        <taxon>Pseudomonadota</taxon>
        <taxon>Alphaproteobacteria</taxon>
        <taxon>Hyphomicrobiales</taxon>
        <taxon>Segnochrobactraceae</taxon>
        <taxon>Segnochrobactrum</taxon>
    </lineage>
</organism>
<keyword evidence="6" id="KW-0326">Glycosidase</keyword>
<dbReference type="InterPro" id="IPR008928">
    <property type="entry name" value="6-hairpin_glycosidase_sf"/>
</dbReference>
<dbReference type="Proteomes" id="UP000332515">
    <property type="component" value="Unassembled WGS sequence"/>
</dbReference>
<comment type="catalytic activity">
    <reaction evidence="1">
        <text>Endohydrolysis of (1-&gt;4)-beta-D-glucosidic linkages in cellulose, lichenin and cereal beta-D-glucans.</text>
        <dbReference type="EC" id="3.2.1.4"/>
    </reaction>
</comment>
<dbReference type="EC" id="3.2.1.4" evidence="3"/>
<accession>A0A6A7Y6K7</accession>
<keyword evidence="7" id="KW-0624">Polysaccharide degradation</keyword>
<keyword evidence="5" id="KW-0136">Cellulose degradation</keyword>
<sequence length="324" mass="35988">MPAPVWAAWRQAFLDPSGRVVDTANGGISHSEGQGYGLLLAVYAQDRASFDQIWTFTFTELLIRDDGLPAWKWVPNRTPHVADINNATDGDLLIAWALAEAGDLWHDPRYLDAARQMARAIWKVDVRAFDGRNILVPGATGFDHTATGGGIVINPSYWVFEAFEKLALIEPSLDWKSLEASGLDLIQRARFGSFQLTSDWVSISSEGELSPAKGFEPLFGYNSLRIPLYLLAAGHADRERLRPIFQAWTRNGGDRPLIVDVDTSTIVAELSEPGYRIQTALLACALNDRPIPSDLRQFQPTSYFASTLHLLAMTTIARRYPQCL</sequence>
<evidence type="ECO:0000256" key="5">
    <source>
        <dbReference type="ARBA" id="ARBA00023001"/>
    </source>
</evidence>
<evidence type="ECO:0000256" key="6">
    <source>
        <dbReference type="ARBA" id="ARBA00023295"/>
    </source>
</evidence>
<dbReference type="Gene3D" id="1.50.10.10">
    <property type="match status" value="1"/>
</dbReference>
<evidence type="ECO:0000256" key="4">
    <source>
        <dbReference type="ARBA" id="ARBA00022801"/>
    </source>
</evidence>
<dbReference type="GO" id="GO:0008810">
    <property type="term" value="F:cellulase activity"/>
    <property type="evidence" value="ECO:0007669"/>
    <property type="project" value="UniProtKB-EC"/>
</dbReference>
<keyword evidence="7" id="KW-0119">Carbohydrate metabolism</keyword>
<evidence type="ECO:0000313" key="9">
    <source>
        <dbReference type="Proteomes" id="UP000332515"/>
    </source>
</evidence>
<dbReference type="AlphaFoldDB" id="A0A6A7Y6K7"/>
<keyword evidence="4" id="KW-0378">Hydrolase</keyword>
<dbReference type="GO" id="GO:0030245">
    <property type="term" value="P:cellulose catabolic process"/>
    <property type="evidence" value="ECO:0007669"/>
    <property type="project" value="UniProtKB-KW"/>
</dbReference>
<protein>
    <recommendedName>
        <fullName evidence="3">cellulase</fullName>
        <ecNumber evidence="3">3.2.1.4</ecNumber>
    </recommendedName>
</protein>
<dbReference type="Pfam" id="PF01270">
    <property type="entry name" value="Glyco_hydro_8"/>
    <property type="match status" value="1"/>
</dbReference>
<dbReference type="InterPro" id="IPR002037">
    <property type="entry name" value="Glyco_hydro_8"/>
</dbReference>
<dbReference type="PRINTS" id="PR00735">
    <property type="entry name" value="GLHYDRLASE8"/>
</dbReference>
<keyword evidence="9" id="KW-1185">Reference proteome</keyword>
<dbReference type="InterPro" id="IPR012341">
    <property type="entry name" value="6hp_glycosidase-like_sf"/>
</dbReference>
<dbReference type="EMBL" id="VWNA01000001">
    <property type="protein sequence ID" value="MQT13711.1"/>
    <property type="molecule type" value="Genomic_DNA"/>
</dbReference>
<evidence type="ECO:0000256" key="3">
    <source>
        <dbReference type="ARBA" id="ARBA00012601"/>
    </source>
</evidence>
<reference evidence="8 9" key="1">
    <citation type="submission" date="2019-09" db="EMBL/GenBank/DDBJ databases">
        <title>Segnochrobactrum spirostomi gen. nov., sp. nov., isolated from the ciliate Spirostomum cf. yagiui and description of a novel family, Segnochrobactraceae fam. nov. within the order Rhizobiales of the class Alphaproteobacteria.</title>
        <authorList>
            <person name="Akter S."/>
            <person name="Shazib S.U.A."/>
            <person name="Shin M.K."/>
        </authorList>
    </citation>
    <scope>NUCLEOTIDE SEQUENCE [LARGE SCALE GENOMIC DNA]</scope>
    <source>
        <strain evidence="8 9">Sp-1</strain>
    </source>
</reference>
<comment type="caution">
    <text evidence="8">The sequence shown here is derived from an EMBL/GenBank/DDBJ whole genome shotgun (WGS) entry which is preliminary data.</text>
</comment>
<gene>
    <name evidence="8" type="ORF">F0357_13885</name>
</gene>